<dbReference type="InterPro" id="IPR000863">
    <property type="entry name" value="Sulfotransferase_dom"/>
</dbReference>
<gene>
    <name evidence="2" type="ORF">TCAL_08231</name>
</gene>
<dbReference type="OMA" id="NTPFRIC"/>
<dbReference type="GO" id="GO:0001517">
    <property type="term" value="F:N-acetylglucosamine 6-O-sulfotransferase activity"/>
    <property type="evidence" value="ECO:0007669"/>
    <property type="project" value="TreeGrafter"/>
</dbReference>
<comment type="caution">
    <text evidence="2">The sequence shown here is derived from an EMBL/GenBank/DDBJ whole genome shotgun (WGS) entry which is preliminary data.</text>
</comment>
<proteinExistence type="predicted"/>
<evidence type="ECO:0000313" key="2">
    <source>
        <dbReference type="EMBL" id="TRY63114.1"/>
    </source>
</evidence>
<sequence>MASISRMQPRPHPLRMDSFDEVLEVDMIEVSKDFGKQCTLLQHRGRVFDFEYEFYTIWNVLEKLGGNVLISSGGNRSTDYHSSSAHHTLQDKQFLGPSSVRFSETTEKYPKENTDHVQAQTTKQTQFKPFKPARKEDDEISEILHMTDIQKTGKSVQARLRARKRFMALNRIPMMKPKPKPQLSLFGFNSLQLNGLDNPLFFGAQHVKARLDREIKKGEDASKYLAVASKEPPNFNVTNAALIETTKGNDAVYHVGDKIPPENARQILIATTWRSGSSFTGDIFRHYPGTYYSFEPLHYTFQHASNLEDYEPAIRLLKSLFKCQYDSTNLGYLKHVSLGKNHFLFDENFRVWQVCQRLLPGKAACFMPRLYQAVCPLFPIRLIKTVRLRVEYTAELLADPELPNLKVIVLIRDPRGTMNSRSSMDWCLKDHCANVTKVCDDLDRDLASAYDLRDKYPGRVYLIRYEDLSVDPYENVDKIFEFLDLPQNSVVDNFIKTHTKTSRIAKVMPKGQSGSKISVNPYGTYRDSKTTAFAWRKKMDINYIHHIQTNCKAPMDKAGYHLIETSEQRDDPDFPVISKTAEEVWPWEKRQ</sequence>
<dbReference type="EMBL" id="VCGU01000458">
    <property type="protein sequence ID" value="TRY63114.1"/>
    <property type="molecule type" value="Genomic_DNA"/>
</dbReference>
<name>A0A553NCD9_TIGCA</name>
<dbReference type="STRING" id="6832.A0A553NCD9"/>
<keyword evidence="3" id="KW-1185">Reference proteome</keyword>
<dbReference type="PANTHER" id="PTHR10704">
    <property type="entry name" value="CARBOHYDRATE SULFOTRANSFERASE"/>
    <property type="match status" value="1"/>
</dbReference>
<accession>A0A553NCD9</accession>
<protein>
    <recommendedName>
        <fullName evidence="1">Sulfotransferase domain-containing protein</fullName>
    </recommendedName>
</protein>
<dbReference type="InterPro" id="IPR051135">
    <property type="entry name" value="Gal/GlcNAc/GalNAc_ST"/>
</dbReference>
<dbReference type="InterPro" id="IPR027417">
    <property type="entry name" value="P-loop_NTPase"/>
</dbReference>
<dbReference type="Pfam" id="PF00685">
    <property type="entry name" value="Sulfotransfer_1"/>
    <property type="match status" value="1"/>
</dbReference>
<reference evidence="2 3" key="1">
    <citation type="journal article" date="2018" name="Nat. Ecol. Evol.">
        <title>Genomic signatures of mitonuclear coevolution across populations of Tigriopus californicus.</title>
        <authorList>
            <person name="Barreto F.S."/>
            <person name="Watson E.T."/>
            <person name="Lima T.G."/>
            <person name="Willett C.S."/>
            <person name="Edmands S."/>
            <person name="Li W."/>
            <person name="Burton R.S."/>
        </authorList>
    </citation>
    <scope>NUCLEOTIDE SEQUENCE [LARGE SCALE GENOMIC DNA]</scope>
    <source>
        <strain evidence="2 3">San Diego</strain>
    </source>
</reference>
<dbReference type="PANTHER" id="PTHR10704:SF44">
    <property type="entry name" value="LD35051P-RELATED"/>
    <property type="match status" value="1"/>
</dbReference>
<feature type="domain" description="Sulfotransferase" evidence="1">
    <location>
        <begin position="265"/>
        <end position="557"/>
    </location>
</feature>
<dbReference type="Proteomes" id="UP000318571">
    <property type="component" value="Chromosome 10"/>
</dbReference>
<dbReference type="SUPFAM" id="SSF52540">
    <property type="entry name" value="P-loop containing nucleoside triphosphate hydrolases"/>
    <property type="match status" value="1"/>
</dbReference>
<dbReference type="GO" id="GO:0006044">
    <property type="term" value="P:N-acetylglucosamine metabolic process"/>
    <property type="evidence" value="ECO:0007669"/>
    <property type="project" value="TreeGrafter"/>
</dbReference>
<dbReference type="AlphaFoldDB" id="A0A553NCD9"/>
<dbReference type="GO" id="GO:0006790">
    <property type="term" value="P:sulfur compound metabolic process"/>
    <property type="evidence" value="ECO:0007669"/>
    <property type="project" value="TreeGrafter"/>
</dbReference>
<organism evidence="2 3">
    <name type="scientific">Tigriopus californicus</name>
    <name type="common">Marine copepod</name>
    <dbReference type="NCBI Taxonomy" id="6832"/>
    <lineage>
        <taxon>Eukaryota</taxon>
        <taxon>Metazoa</taxon>
        <taxon>Ecdysozoa</taxon>
        <taxon>Arthropoda</taxon>
        <taxon>Crustacea</taxon>
        <taxon>Multicrustacea</taxon>
        <taxon>Hexanauplia</taxon>
        <taxon>Copepoda</taxon>
        <taxon>Harpacticoida</taxon>
        <taxon>Harpacticidae</taxon>
        <taxon>Tigriopus</taxon>
    </lineage>
</organism>
<evidence type="ECO:0000313" key="3">
    <source>
        <dbReference type="Proteomes" id="UP000318571"/>
    </source>
</evidence>
<dbReference type="Gene3D" id="3.40.50.300">
    <property type="entry name" value="P-loop containing nucleotide triphosphate hydrolases"/>
    <property type="match status" value="1"/>
</dbReference>
<evidence type="ECO:0000259" key="1">
    <source>
        <dbReference type="Pfam" id="PF00685"/>
    </source>
</evidence>